<dbReference type="AlphaFoldDB" id="A0AA97PHD5"/>
<reference evidence="1" key="1">
    <citation type="journal article" date="2012" name="PLoS Genet.">
        <title>Comparative analysis of the genomes of two field isolates of the rice blast fungus Magnaporthe oryzae.</title>
        <authorList>
            <person name="Xue M."/>
            <person name="Yang J."/>
            <person name="Li Z."/>
            <person name="Hu S."/>
            <person name="Yao N."/>
            <person name="Dean R.A."/>
            <person name="Zhao W."/>
            <person name="Shen M."/>
            <person name="Zhang H."/>
            <person name="Li C."/>
            <person name="Liu L."/>
            <person name="Cao L."/>
            <person name="Xu X."/>
            <person name="Xing Y."/>
            <person name="Hsiang T."/>
            <person name="Zhang Z."/>
            <person name="Xu J.R."/>
            <person name="Peng Y.L."/>
        </authorList>
    </citation>
    <scope>NUCLEOTIDE SEQUENCE</scope>
    <source>
        <strain evidence="1">Y34</strain>
    </source>
</reference>
<sequence length="202" mass="23669">MFVWDKIFKDDKWLNAVMNQKYDCSPPPIPVLIGHDIWNFYKGNEEHIYLLLTANDWGGDIRYGEDIRHSPRPHSYDQESHEVKIEGTKITIALENYDIEELELKEPRKLFHLTGNFVDAPETAALYYKEEMPVRIGADKIGGIQDNDRLLVQDLSTIMSKFRDGKPVMRYIQRRGVTLPLKQKFVKNEDTKVERVFWTVAL</sequence>
<name>A0AA97PHD5_PYRO3</name>
<organism evidence="1">
    <name type="scientific">Pyricularia oryzae (strain Y34)</name>
    <name type="common">Rice blast fungus</name>
    <name type="synonym">Magnaporthe oryzae</name>
    <dbReference type="NCBI Taxonomy" id="1143189"/>
    <lineage>
        <taxon>Eukaryota</taxon>
        <taxon>Fungi</taxon>
        <taxon>Dikarya</taxon>
        <taxon>Ascomycota</taxon>
        <taxon>Pezizomycotina</taxon>
        <taxon>Sordariomycetes</taxon>
        <taxon>Sordariomycetidae</taxon>
        <taxon>Magnaporthales</taxon>
        <taxon>Pyriculariaceae</taxon>
        <taxon>Pyricularia</taxon>
    </lineage>
</organism>
<proteinExistence type="predicted"/>
<gene>
    <name evidence="1" type="ORF">OOU_Y34scaffold00746g2</name>
</gene>
<evidence type="ECO:0000313" key="1">
    <source>
        <dbReference type="EMBL" id="ELQ34726.1"/>
    </source>
</evidence>
<accession>A0AA97PHD5</accession>
<protein>
    <submittedName>
        <fullName evidence="1">Uncharacterized protein</fullName>
    </submittedName>
</protein>
<dbReference type="Proteomes" id="UP000011086">
    <property type="component" value="Unassembled WGS sequence"/>
</dbReference>
<dbReference type="EMBL" id="JH793850">
    <property type="protein sequence ID" value="ELQ34726.1"/>
    <property type="molecule type" value="Genomic_DNA"/>
</dbReference>